<feature type="compositionally biased region" description="Low complexity" evidence="5">
    <location>
        <begin position="184"/>
        <end position="199"/>
    </location>
</feature>
<feature type="compositionally biased region" description="Basic residues" evidence="5">
    <location>
        <begin position="161"/>
        <end position="170"/>
    </location>
</feature>
<feature type="region of interest" description="Disordered" evidence="5">
    <location>
        <begin position="161"/>
        <end position="213"/>
    </location>
</feature>
<gene>
    <name evidence="7" type="ORF">MPSI1_003883</name>
</gene>
<dbReference type="InterPro" id="IPR029058">
    <property type="entry name" value="AB_hydrolase_fold"/>
</dbReference>
<sequence length="820" mass="92081">MTISTLGILAHVTPELVKNALKHYVRFWTEFGQRTPRESANAYFYDQAFHLVRVLAVYITHHITEDAQKLTDTEVPVPPWGYSSKVMIPMQCCDNAASYVQEYFGPDQLHNVVGGARWWQMRTLDGIPGEWISQYSDYHTFVELYDGKNSSYSASISKHIKRHTEKRNPRHEHGVTEKVSDAASVTSPTSGSTKTTTNSNGARGQTGRFADTQEERDRINRVMLYIHGGAYYFGSINTHRFQILRIARKFGGFSFAVNYRKAPQFPFPCALQDCLAAYLYLIDPPENAKHPAIDPSRIVIAGDSAGGGLSLALLQLIRDTGLPLPAGAVLISPWVDLTHSFPSILKNTKTDYIPPYSFIHKPSTLWPLPEDTGVFERKSIFSLGARRQAKRASMHPPQETEMNRLVKVVTPDGGELPITSQIQLYATNGQLFHPLCSPALSGSLGGLPPLYILAGNDEVLRDEIIYTAHKAANPEKYVLNEELMNRFPNTRATYEKYRNQPTQVHLQVFDGQCHVFTMFMQTITAKYAFRAIASFIKYVTGAPTCEPVHSTANHPSDQHDDWQYSSTAAAEYGPVSQQQENPIAQSKACSKPAMHQENLYSGKVPLQRPEYQAHMIRERVDVNGRIRPMEPASQMSAMQMPVEEIGQLKLSTYHRFQEGHTIWDNKFKRTAARVQRRRAKLAKRAQMILNKAQQEGLLEDRGDIDVAMYGRKWKGLASYGPADLINETPPRSAVVGRRDTPDALAILKLSLHLRAKRRRELGLGNAPRSAASSHYSTPLNRSQVSLADDEEDLQTTGGEHHPHTGPAEPLSKRFGFWKCT</sequence>
<protein>
    <recommendedName>
        <fullName evidence="6">Alpha/beta hydrolase fold-3 domain-containing protein</fullName>
    </recommendedName>
</protein>
<proteinExistence type="inferred from homology"/>
<evidence type="ECO:0000259" key="6">
    <source>
        <dbReference type="Pfam" id="PF07859"/>
    </source>
</evidence>
<feature type="region of interest" description="Disordered" evidence="5">
    <location>
        <begin position="762"/>
        <end position="781"/>
    </location>
</feature>
<evidence type="ECO:0000256" key="2">
    <source>
        <dbReference type="ARBA" id="ARBA00022801"/>
    </source>
</evidence>
<dbReference type="InterPro" id="IPR050300">
    <property type="entry name" value="GDXG_lipolytic_enzyme"/>
</dbReference>
<feature type="region of interest" description="Disordered" evidence="5">
    <location>
        <begin position="788"/>
        <end position="810"/>
    </location>
</feature>
<dbReference type="InterPro" id="IPR002168">
    <property type="entry name" value="Lipase_GDXG_HIS_AS"/>
</dbReference>
<dbReference type="InterPro" id="IPR013094">
    <property type="entry name" value="AB_hydrolase_3"/>
</dbReference>
<reference evidence="7" key="1">
    <citation type="submission" date="2023-02" db="EMBL/GenBank/DDBJ databases">
        <title>Mating type loci evolution in Malassezia.</title>
        <authorList>
            <person name="Coelho M.A."/>
        </authorList>
    </citation>
    <scope>NUCLEOTIDE SEQUENCE</scope>
    <source>
        <strain evidence="7">CBS 14136</strain>
    </source>
</reference>
<evidence type="ECO:0000313" key="7">
    <source>
        <dbReference type="EMBL" id="WFD45205.1"/>
    </source>
</evidence>
<dbReference type="PROSITE" id="PS01173">
    <property type="entry name" value="LIPASE_GDXG_HIS"/>
    <property type="match status" value="1"/>
</dbReference>
<evidence type="ECO:0000256" key="4">
    <source>
        <dbReference type="ARBA" id="ARBA00048461"/>
    </source>
</evidence>
<organism evidence="7 8">
    <name type="scientific">Malassezia psittaci</name>
    <dbReference type="NCBI Taxonomy" id="1821823"/>
    <lineage>
        <taxon>Eukaryota</taxon>
        <taxon>Fungi</taxon>
        <taxon>Dikarya</taxon>
        <taxon>Basidiomycota</taxon>
        <taxon>Ustilaginomycotina</taxon>
        <taxon>Malasseziomycetes</taxon>
        <taxon>Malasseziales</taxon>
        <taxon>Malasseziaceae</taxon>
        <taxon>Malassezia</taxon>
    </lineage>
</organism>
<feature type="domain" description="Alpha/beta hydrolase fold-3" evidence="6">
    <location>
        <begin position="223"/>
        <end position="347"/>
    </location>
</feature>
<evidence type="ECO:0000256" key="1">
    <source>
        <dbReference type="ARBA" id="ARBA00010515"/>
    </source>
</evidence>
<dbReference type="PANTHER" id="PTHR48081">
    <property type="entry name" value="AB HYDROLASE SUPERFAMILY PROTEIN C4A8.06C"/>
    <property type="match status" value="1"/>
</dbReference>
<evidence type="ECO:0000313" key="8">
    <source>
        <dbReference type="Proteomes" id="UP001214628"/>
    </source>
</evidence>
<evidence type="ECO:0000256" key="5">
    <source>
        <dbReference type="SAM" id="MobiDB-lite"/>
    </source>
</evidence>
<dbReference type="GO" id="GO:0016787">
    <property type="term" value="F:hydrolase activity"/>
    <property type="evidence" value="ECO:0007669"/>
    <property type="project" value="UniProtKB-KW"/>
</dbReference>
<dbReference type="Pfam" id="PF07859">
    <property type="entry name" value="Abhydrolase_3"/>
    <property type="match status" value="1"/>
</dbReference>
<dbReference type="Proteomes" id="UP001214628">
    <property type="component" value="Chromosome 7"/>
</dbReference>
<feature type="compositionally biased region" description="Basic and acidic residues" evidence="5">
    <location>
        <begin position="171"/>
        <end position="180"/>
    </location>
</feature>
<dbReference type="Gene3D" id="3.40.50.1820">
    <property type="entry name" value="alpha/beta hydrolase"/>
    <property type="match status" value="1"/>
</dbReference>
<evidence type="ECO:0000256" key="3">
    <source>
        <dbReference type="ARBA" id="ARBA00047591"/>
    </source>
</evidence>
<dbReference type="SUPFAM" id="SSF53474">
    <property type="entry name" value="alpha/beta-Hydrolases"/>
    <property type="match status" value="1"/>
</dbReference>
<comment type="similarity">
    <text evidence="1">Belongs to the 'GDXG' lipolytic enzyme family.</text>
</comment>
<comment type="catalytic activity">
    <reaction evidence="3">
        <text>a diacylglycerol + H2O = a monoacylglycerol + a fatty acid + H(+)</text>
        <dbReference type="Rhea" id="RHEA:32731"/>
        <dbReference type="ChEBI" id="CHEBI:15377"/>
        <dbReference type="ChEBI" id="CHEBI:15378"/>
        <dbReference type="ChEBI" id="CHEBI:17408"/>
        <dbReference type="ChEBI" id="CHEBI:18035"/>
        <dbReference type="ChEBI" id="CHEBI:28868"/>
    </reaction>
</comment>
<comment type="catalytic activity">
    <reaction evidence="4">
        <text>a monoacylglycerol + H2O = glycerol + a fatty acid + H(+)</text>
        <dbReference type="Rhea" id="RHEA:15245"/>
        <dbReference type="ChEBI" id="CHEBI:15377"/>
        <dbReference type="ChEBI" id="CHEBI:15378"/>
        <dbReference type="ChEBI" id="CHEBI:17408"/>
        <dbReference type="ChEBI" id="CHEBI:17754"/>
        <dbReference type="ChEBI" id="CHEBI:28868"/>
    </reaction>
</comment>
<dbReference type="EMBL" id="CP118381">
    <property type="protein sequence ID" value="WFD45205.1"/>
    <property type="molecule type" value="Genomic_DNA"/>
</dbReference>
<dbReference type="AlphaFoldDB" id="A0AAF0FAB3"/>
<dbReference type="PANTHER" id="PTHR48081:SF5">
    <property type="entry name" value="ALPHA_BETA HYDROLASE FOLD-3 DOMAIN-CONTAINING PROTEIN"/>
    <property type="match status" value="1"/>
</dbReference>
<accession>A0AAF0FAB3</accession>
<feature type="compositionally biased region" description="Polar residues" evidence="5">
    <location>
        <begin position="770"/>
        <end position="781"/>
    </location>
</feature>
<name>A0AAF0FAB3_9BASI</name>
<keyword evidence="2" id="KW-0378">Hydrolase</keyword>
<keyword evidence="8" id="KW-1185">Reference proteome</keyword>